<accession>A0A7X0VYC5</accession>
<dbReference type="InterPro" id="IPR036388">
    <property type="entry name" value="WH-like_DNA-bd_sf"/>
</dbReference>
<dbReference type="InterPro" id="IPR051011">
    <property type="entry name" value="Metal_resp_trans_reg"/>
</dbReference>
<dbReference type="GO" id="GO:0003677">
    <property type="term" value="F:DNA binding"/>
    <property type="evidence" value="ECO:0007669"/>
    <property type="project" value="UniProtKB-KW"/>
</dbReference>
<dbReference type="SMART" id="SM00418">
    <property type="entry name" value="HTH_ARSR"/>
    <property type="match status" value="1"/>
</dbReference>
<sequence length="305" mass="33667">MLILEVGRDHFRFLECLASETRIRILELLSENPMNIRDLALTLGVSSAITTKHVQKLEEAGIVKSESVPGKRGTQKVCSLALDQVLLQFRSSKKEPNVYFSSIPVGQYSSFEVKPTCGLASDSSVIGMIDDPRYFADPEHVKASIVWFGSGWVEYRIPNFLLAGQRLKALEISLEICSEAPGYNEQWPSDITFEINGARIGTWTCPGDFGAQRGAYTPSWWNLGTNYGLLKRLTVGDGGSHIDGTRLSSVTVGDLAIGYGKDISLRIRCDETSEHCGGVTLLGRSFGNYRQDIEVAMRYESARAD</sequence>
<keyword evidence="2" id="KW-0238">DNA-binding</keyword>
<dbReference type="RefSeq" id="WP_185132222.1">
    <property type="nucleotide sequence ID" value="NZ_JACJVO010000034.1"/>
</dbReference>
<dbReference type="InterPro" id="IPR011991">
    <property type="entry name" value="ArsR-like_HTH"/>
</dbReference>
<evidence type="ECO:0000313" key="5">
    <source>
        <dbReference type="EMBL" id="MBB6734560.1"/>
    </source>
</evidence>
<dbReference type="PANTHER" id="PTHR43132:SF2">
    <property type="entry name" value="ARSENICAL RESISTANCE OPERON REPRESSOR ARSR-RELATED"/>
    <property type="match status" value="1"/>
</dbReference>
<keyword evidence="6" id="KW-1185">Reference proteome</keyword>
<organism evidence="5 6">
    <name type="scientific">Cohnella zeiphila</name>
    <dbReference type="NCBI Taxonomy" id="2761120"/>
    <lineage>
        <taxon>Bacteria</taxon>
        <taxon>Bacillati</taxon>
        <taxon>Bacillota</taxon>
        <taxon>Bacilli</taxon>
        <taxon>Bacillales</taxon>
        <taxon>Paenibacillaceae</taxon>
        <taxon>Cohnella</taxon>
    </lineage>
</organism>
<reference evidence="5 6" key="1">
    <citation type="submission" date="2020-08" db="EMBL/GenBank/DDBJ databases">
        <title>Cohnella phylogeny.</title>
        <authorList>
            <person name="Dunlap C."/>
        </authorList>
    </citation>
    <scope>NUCLEOTIDE SEQUENCE [LARGE SCALE GENOMIC DNA]</scope>
    <source>
        <strain evidence="5 6">CBP 2801</strain>
    </source>
</reference>
<comment type="caution">
    <text evidence="5">The sequence shown here is derived from an EMBL/GenBank/DDBJ whole genome shotgun (WGS) entry which is preliminary data.</text>
</comment>
<gene>
    <name evidence="5" type="ORF">H7C18_26895</name>
</gene>
<dbReference type="InterPro" id="IPR036390">
    <property type="entry name" value="WH_DNA-bd_sf"/>
</dbReference>
<dbReference type="CDD" id="cd00090">
    <property type="entry name" value="HTH_ARSR"/>
    <property type="match status" value="1"/>
</dbReference>
<dbReference type="SUPFAM" id="SSF46785">
    <property type="entry name" value="Winged helix' DNA-binding domain"/>
    <property type="match status" value="1"/>
</dbReference>
<feature type="domain" description="HTH arsR-type" evidence="4">
    <location>
        <begin position="2"/>
        <end position="97"/>
    </location>
</feature>
<dbReference type="EMBL" id="JACJVO010000034">
    <property type="protein sequence ID" value="MBB6734560.1"/>
    <property type="molecule type" value="Genomic_DNA"/>
</dbReference>
<dbReference type="Pfam" id="PF01022">
    <property type="entry name" value="HTH_5"/>
    <property type="match status" value="1"/>
</dbReference>
<dbReference type="PROSITE" id="PS50987">
    <property type="entry name" value="HTH_ARSR_2"/>
    <property type="match status" value="1"/>
</dbReference>
<evidence type="ECO:0000259" key="4">
    <source>
        <dbReference type="PROSITE" id="PS50987"/>
    </source>
</evidence>
<evidence type="ECO:0000256" key="2">
    <source>
        <dbReference type="ARBA" id="ARBA00023125"/>
    </source>
</evidence>
<proteinExistence type="predicted"/>
<keyword evidence="3" id="KW-0804">Transcription</keyword>
<evidence type="ECO:0000256" key="1">
    <source>
        <dbReference type="ARBA" id="ARBA00023015"/>
    </source>
</evidence>
<dbReference type="PANTHER" id="PTHR43132">
    <property type="entry name" value="ARSENICAL RESISTANCE OPERON REPRESSOR ARSR-RELATED"/>
    <property type="match status" value="1"/>
</dbReference>
<dbReference type="AlphaFoldDB" id="A0A7X0VYC5"/>
<dbReference type="GO" id="GO:0003700">
    <property type="term" value="F:DNA-binding transcription factor activity"/>
    <property type="evidence" value="ECO:0007669"/>
    <property type="project" value="InterPro"/>
</dbReference>
<protein>
    <submittedName>
        <fullName evidence="5">ArsR family transcriptional regulator</fullName>
    </submittedName>
</protein>
<evidence type="ECO:0000313" key="6">
    <source>
        <dbReference type="Proteomes" id="UP000564644"/>
    </source>
</evidence>
<keyword evidence="1" id="KW-0805">Transcription regulation</keyword>
<evidence type="ECO:0000256" key="3">
    <source>
        <dbReference type="ARBA" id="ARBA00023163"/>
    </source>
</evidence>
<dbReference type="Proteomes" id="UP000564644">
    <property type="component" value="Unassembled WGS sequence"/>
</dbReference>
<dbReference type="Gene3D" id="1.10.10.10">
    <property type="entry name" value="Winged helix-like DNA-binding domain superfamily/Winged helix DNA-binding domain"/>
    <property type="match status" value="1"/>
</dbReference>
<name>A0A7X0VYC5_9BACL</name>
<dbReference type="InterPro" id="IPR001845">
    <property type="entry name" value="HTH_ArsR_DNA-bd_dom"/>
</dbReference>